<comment type="caution">
    <text evidence="3">The sequence shown here is derived from an EMBL/GenBank/DDBJ whole genome shotgun (WGS) entry which is preliminary data.</text>
</comment>
<dbReference type="SUPFAM" id="SSF52038">
    <property type="entry name" value="Barstar-related"/>
    <property type="match status" value="1"/>
</dbReference>
<dbReference type="Gene3D" id="3.30.370.10">
    <property type="entry name" value="Barstar-like"/>
    <property type="match status" value="1"/>
</dbReference>
<dbReference type="Proteomes" id="UP000604737">
    <property type="component" value="Unassembled WGS sequence"/>
</dbReference>
<evidence type="ECO:0000313" key="4">
    <source>
        <dbReference type="Proteomes" id="UP000604737"/>
    </source>
</evidence>
<evidence type="ECO:0000259" key="2">
    <source>
        <dbReference type="Pfam" id="PF01337"/>
    </source>
</evidence>
<dbReference type="EMBL" id="BMYO01000002">
    <property type="protein sequence ID" value="GHD59047.1"/>
    <property type="molecule type" value="Genomic_DNA"/>
</dbReference>
<evidence type="ECO:0000313" key="3">
    <source>
        <dbReference type="EMBL" id="GHD59047.1"/>
    </source>
</evidence>
<protein>
    <recommendedName>
        <fullName evidence="2">Barstar (barnase inhibitor) domain-containing protein</fullName>
    </recommendedName>
</protein>
<keyword evidence="4" id="KW-1185">Reference proteome</keyword>
<dbReference type="InterPro" id="IPR035905">
    <property type="entry name" value="Barstar-like_sf"/>
</dbReference>
<dbReference type="RefSeq" id="WP_189459042.1">
    <property type="nucleotide sequence ID" value="NZ_BMYO01000002.1"/>
</dbReference>
<dbReference type="Pfam" id="PF01337">
    <property type="entry name" value="Barstar"/>
    <property type="match status" value="1"/>
</dbReference>
<comment type="similarity">
    <text evidence="1">Belongs to the barstar family.</text>
</comment>
<sequence length="92" mass="10282">MSKHHTVVLHDIRSMDDVYAQLARQLPLPAHFGRNLDALFDLLTADLEGSLTLNWPDAADARPYLGADRHAALLTTLRDAADERDDLHLRIG</sequence>
<name>A0ABQ3GYU4_9NEIS</name>
<proteinExistence type="inferred from homology"/>
<evidence type="ECO:0000256" key="1">
    <source>
        <dbReference type="ARBA" id="ARBA00006845"/>
    </source>
</evidence>
<gene>
    <name evidence="3" type="ORF">GCM10007350_09840</name>
</gene>
<feature type="domain" description="Barstar (barnase inhibitor)" evidence="2">
    <location>
        <begin position="5"/>
        <end position="84"/>
    </location>
</feature>
<dbReference type="InterPro" id="IPR000468">
    <property type="entry name" value="Barstar"/>
</dbReference>
<organism evidence="3 4">
    <name type="scientific">Jeongeupia chitinilytica</name>
    <dbReference type="NCBI Taxonomy" id="1041641"/>
    <lineage>
        <taxon>Bacteria</taxon>
        <taxon>Pseudomonadati</taxon>
        <taxon>Pseudomonadota</taxon>
        <taxon>Betaproteobacteria</taxon>
        <taxon>Neisseriales</taxon>
        <taxon>Chitinibacteraceae</taxon>
        <taxon>Jeongeupia</taxon>
    </lineage>
</organism>
<accession>A0ABQ3GYU4</accession>
<reference evidence="4" key="1">
    <citation type="journal article" date="2019" name="Int. J. Syst. Evol. Microbiol.">
        <title>The Global Catalogue of Microorganisms (GCM) 10K type strain sequencing project: providing services to taxonomists for standard genome sequencing and annotation.</title>
        <authorList>
            <consortium name="The Broad Institute Genomics Platform"/>
            <consortium name="The Broad Institute Genome Sequencing Center for Infectious Disease"/>
            <person name="Wu L."/>
            <person name="Ma J."/>
        </authorList>
    </citation>
    <scope>NUCLEOTIDE SEQUENCE [LARGE SCALE GENOMIC DNA]</scope>
    <source>
        <strain evidence="4">KCTC 23701</strain>
    </source>
</reference>